<evidence type="ECO:0000313" key="10">
    <source>
        <dbReference type="Proteomes" id="UP000184406"/>
    </source>
</evidence>
<feature type="signal peptide" evidence="4">
    <location>
        <begin position="1"/>
        <end position="23"/>
    </location>
</feature>
<feature type="domain" description="Multidrug resistance protein MdtA-like beta-barrel" evidence="7">
    <location>
        <begin position="205"/>
        <end position="282"/>
    </location>
</feature>
<name>A0A1M5BX80_9FLAO</name>
<dbReference type="InterPro" id="IPR058625">
    <property type="entry name" value="MdtA-like_BSH"/>
</dbReference>
<sequence>MKNFILFLGMAAIVILASCSSKNKETSKEQTFLTIMPLVKDTVYTHEHIAEINAFQNVALRSRVGGIIESLQVDEGHTVNKGQILFTINNRQFLQDLQRAKAIVKKVQSELNASEIELKGSAKLLEKDYISQPEYDLAVAKVDALKAELEETQSEEAQAQLNFSFTQIKAPFDGIINRIPNREGSVLDEGTLLTTISNNKNVFAYFNVSEIDYLKYIMSKDNGETKEVSLILADGTPYPYTGIIETIESEFNKNTGTIAFRAIFPNPDNILKHGATGKVQINSSLKNALLIPQKATFNRQDELCVFVVDDTNTIQVRKITPSLRLPNLFAIKKGLSPKDKILFEGIQHVKEGDKVIPEVVSFSNIVTNL</sequence>
<comment type="subcellular location">
    <subcellularLocation>
        <location evidence="1">Cell envelope</location>
    </subcellularLocation>
</comment>
<dbReference type="GO" id="GO:0046677">
    <property type="term" value="P:response to antibiotic"/>
    <property type="evidence" value="ECO:0007669"/>
    <property type="project" value="TreeGrafter"/>
</dbReference>
<dbReference type="PROSITE" id="PS51257">
    <property type="entry name" value="PROKAR_LIPOPROTEIN"/>
    <property type="match status" value="1"/>
</dbReference>
<feature type="domain" description="Multidrug resistance protein MdtA-like alpha-helical hairpin" evidence="5">
    <location>
        <begin position="97"/>
        <end position="166"/>
    </location>
</feature>
<dbReference type="GO" id="GO:0005886">
    <property type="term" value="C:plasma membrane"/>
    <property type="evidence" value="ECO:0007669"/>
    <property type="project" value="TreeGrafter"/>
</dbReference>
<dbReference type="NCBIfam" id="TIGR01730">
    <property type="entry name" value="RND_mfp"/>
    <property type="match status" value="1"/>
</dbReference>
<dbReference type="PANTHER" id="PTHR30158">
    <property type="entry name" value="ACRA/E-RELATED COMPONENT OF DRUG EFFLUX TRANSPORTER"/>
    <property type="match status" value="1"/>
</dbReference>
<evidence type="ECO:0000259" key="5">
    <source>
        <dbReference type="Pfam" id="PF25876"/>
    </source>
</evidence>
<feature type="domain" description="Multidrug resistance protein MdtA-like barrel-sandwich hybrid" evidence="6">
    <location>
        <begin position="57"/>
        <end position="191"/>
    </location>
</feature>
<dbReference type="Gene3D" id="1.10.287.470">
    <property type="entry name" value="Helix hairpin bin"/>
    <property type="match status" value="1"/>
</dbReference>
<dbReference type="GO" id="GO:0030313">
    <property type="term" value="C:cell envelope"/>
    <property type="evidence" value="ECO:0007669"/>
    <property type="project" value="UniProtKB-SubCell"/>
</dbReference>
<dbReference type="Pfam" id="PF25944">
    <property type="entry name" value="Beta-barrel_RND"/>
    <property type="match status" value="1"/>
</dbReference>
<accession>A0A1M5BX80</accession>
<reference evidence="10" key="1">
    <citation type="submission" date="2016-11" db="EMBL/GenBank/DDBJ databases">
        <authorList>
            <person name="Varghese N."/>
            <person name="Submissions S."/>
        </authorList>
    </citation>
    <scope>NUCLEOTIDE SEQUENCE [LARGE SCALE GENOMIC DNA]</scope>
    <source>
        <strain evidence="10">DSM 17539</strain>
    </source>
</reference>
<feature type="chain" id="PRO_5012838545" evidence="4">
    <location>
        <begin position="24"/>
        <end position="369"/>
    </location>
</feature>
<feature type="coiled-coil region" evidence="3">
    <location>
        <begin position="90"/>
        <end position="162"/>
    </location>
</feature>
<dbReference type="InterPro" id="IPR058627">
    <property type="entry name" value="MdtA-like_C"/>
</dbReference>
<dbReference type="PANTHER" id="PTHR30158:SF23">
    <property type="entry name" value="MULTIDRUG RESISTANCE PROTEIN MEXA"/>
    <property type="match status" value="1"/>
</dbReference>
<keyword evidence="3" id="KW-0175">Coiled coil</keyword>
<dbReference type="GO" id="GO:0022857">
    <property type="term" value="F:transmembrane transporter activity"/>
    <property type="evidence" value="ECO:0007669"/>
    <property type="project" value="InterPro"/>
</dbReference>
<evidence type="ECO:0000256" key="4">
    <source>
        <dbReference type="SAM" id="SignalP"/>
    </source>
</evidence>
<proteinExistence type="inferred from homology"/>
<evidence type="ECO:0000256" key="1">
    <source>
        <dbReference type="ARBA" id="ARBA00004196"/>
    </source>
</evidence>
<dbReference type="Gene3D" id="2.40.420.20">
    <property type="match status" value="1"/>
</dbReference>
<dbReference type="Proteomes" id="UP000184406">
    <property type="component" value="Unassembled WGS sequence"/>
</dbReference>
<protein>
    <submittedName>
        <fullName evidence="9">Membrane fusion protein, multidrug efflux system</fullName>
    </submittedName>
</protein>
<keyword evidence="10" id="KW-1185">Reference proteome</keyword>
<evidence type="ECO:0000259" key="8">
    <source>
        <dbReference type="Pfam" id="PF25967"/>
    </source>
</evidence>
<comment type="similarity">
    <text evidence="2">Belongs to the membrane fusion protein (MFP) (TC 8.A.1) family.</text>
</comment>
<dbReference type="Pfam" id="PF25967">
    <property type="entry name" value="RND-MFP_C"/>
    <property type="match status" value="1"/>
</dbReference>
<dbReference type="Gene3D" id="2.40.50.100">
    <property type="match status" value="1"/>
</dbReference>
<dbReference type="InterPro" id="IPR058626">
    <property type="entry name" value="MdtA-like_b-barrel"/>
</dbReference>
<evidence type="ECO:0000313" key="9">
    <source>
        <dbReference type="EMBL" id="SHF47015.1"/>
    </source>
</evidence>
<feature type="domain" description="Multidrug resistance protein MdtA-like C-terminal permuted SH3" evidence="8">
    <location>
        <begin position="287"/>
        <end position="347"/>
    </location>
</feature>
<evidence type="ECO:0000256" key="3">
    <source>
        <dbReference type="SAM" id="Coils"/>
    </source>
</evidence>
<organism evidence="9 10">
    <name type="scientific">Arenibacter palladensis</name>
    <dbReference type="NCBI Taxonomy" id="237373"/>
    <lineage>
        <taxon>Bacteria</taxon>
        <taxon>Pseudomonadati</taxon>
        <taxon>Bacteroidota</taxon>
        <taxon>Flavobacteriia</taxon>
        <taxon>Flavobacteriales</taxon>
        <taxon>Flavobacteriaceae</taxon>
        <taxon>Arenibacter</taxon>
    </lineage>
</organism>
<evidence type="ECO:0000256" key="2">
    <source>
        <dbReference type="ARBA" id="ARBA00009477"/>
    </source>
</evidence>
<dbReference type="Pfam" id="PF25917">
    <property type="entry name" value="BSH_RND"/>
    <property type="match status" value="1"/>
</dbReference>
<dbReference type="AlphaFoldDB" id="A0A1M5BX80"/>
<dbReference type="Pfam" id="PF25876">
    <property type="entry name" value="HH_MFP_RND"/>
    <property type="match status" value="1"/>
</dbReference>
<gene>
    <name evidence="9" type="ORF">SAMN03080594_104267</name>
</gene>
<dbReference type="InterPro" id="IPR006143">
    <property type="entry name" value="RND_pump_MFP"/>
</dbReference>
<dbReference type="SUPFAM" id="SSF111369">
    <property type="entry name" value="HlyD-like secretion proteins"/>
    <property type="match status" value="1"/>
</dbReference>
<dbReference type="EMBL" id="FQUX01000004">
    <property type="protein sequence ID" value="SHF47015.1"/>
    <property type="molecule type" value="Genomic_DNA"/>
</dbReference>
<dbReference type="Gene3D" id="2.40.30.170">
    <property type="match status" value="1"/>
</dbReference>
<dbReference type="RefSeq" id="WP_072862494.1">
    <property type="nucleotide sequence ID" value="NZ_FQUX01000004.1"/>
</dbReference>
<evidence type="ECO:0000259" key="7">
    <source>
        <dbReference type="Pfam" id="PF25944"/>
    </source>
</evidence>
<dbReference type="InterPro" id="IPR058624">
    <property type="entry name" value="MdtA-like_HH"/>
</dbReference>
<keyword evidence="4" id="KW-0732">Signal</keyword>
<evidence type="ECO:0000259" key="6">
    <source>
        <dbReference type="Pfam" id="PF25917"/>
    </source>
</evidence>